<dbReference type="GO" id="GO:0008233">
    <property type="term" value="F:peptidase activity"/>
    <property type="evidence" value="ECO:0007669"/>
    <property type="project" value="UniProtKB-KW"/>
</dbReference>
<gene>
    <name evidence="1" type="ORF">Tci_226290</name>
</gene>
<dbReference type="AlphaFoldDB" id="A0A699GVY8"/>
<sequence>MALWMYQIEEHTSDWLKVVSISRLGQTMNSRTYRVFAGNIYGDHVVSCTGIVGIKHRHNIVRDTLVNICFRSEISAEIGYGFLLFSFSSFGELEGGAVTLLKWIRKFSVTQDIRARTAVYIFSRISFAIARKVAYTIVAMRRGWTNEEIMRSNVQAGIIVRKEAQMGLLAEDGKDLRPAGLLLFNWLQGKDACLDVTGIPPFAVMGVTS</sequence>
<keyword evidence="1" id="KW-0378">Hydrolase</keyword>
<keyword evidence="1" id="KW-0645">Protease</keyword>
<protein>
    <submittedName>
        <fullName evidence="1">CAAX amino terminal protease</fullName>
    </submittedName>
</protein>
<dbReference type="PANTHER" id="PTHR48462">
    <property type="entry name" value="PROTEIN, PUTATIVE-RELATED"/>
    <property type="match status" value="1"/>
</dbReference>
<dbReference type="PANTHER" id="PTHR48462:SF1">
    <property type="entry name" value="PROTEIN, PUTATIVE-RELATED"/>
    <property type="match status" value="1"/>
</dbReference>
<evidence type="ECO:0000313" key="1">
    <source>
        <dbReference type="EMBL" id="GEW54314.1"/>
    </source>
</evidence>
<organism evidence="1">
    <name type="scientific">Tanacetum cinerariifolium</name>
    <name type="common">Dalmatian daisy</name>
    <name type="synonym">Chrysanthemum cinerariifolium</name>
    <dbReference type="NCBI Taxonomy" id="118510"/>
    <lineage>
        <taxon>Eukaryota</taxon>
        <taxon>Viridiplantae</taxon>
        <taxon>Streptophyta</taxon>
        <taxon>Embryophyta</taxon>
        <taxon>Tracheophyta</taxon>
        <taxon>Spermatophyta</taxon>
        <taxon>Magnoliopsida</taxon>
        <taxon>eudicotyledons</taxon>
        <taxon>Gunneridae</taxon>
        <taxon>Pentapetalae</taxon>
        <taxon>asterids</taxon>
        <taxon>campanulids</taxon>
        <taxon>Asterales</taxon>
        <taxon>Asteraceae</taxon>
        <taxon>Asteroideae</taxon>
        <taxon>Anthemideae</taxon>
        <taxon>Anthemidinae</taxon>
        <taxon>Tanacetum</taxon>
    </lineage>
</organism>
<proteinExistence type="predicted"/>
<reference evidence="1" key="1">
    <citation type="journal article" date="2019" name="Sci. Rep.">
        <title>Draft genome of Tanacetum cinerariifolium, the natural source of mosquito coil.</title>
        <authorList>
            <person name="Yamashiro T."/>
            <person name="Shiraishi A."/>
            <person name="Satake H."/>
            <person name="Nakayama K."/>
        </authorList>
    </citation>
    <scope>NUCLEOTIDE SEQUENCE</scope>
</reference>
<dbReference type="EMBL" id="BKCJ010062843">
    <property type="protein sequence ID" value="GEW54314.1"/>
    <property type="molecule type" value="Genomic_DNA"/>
</dbReference>
<accession>A0A699GVY8</accession>
<dbReference type="GO" id="GO:0006508">
    <property type="term" value="P:proteolysis"/>
    <property type="evidence" value="ECO:0007669"/>
    <property type="project" value="UniProtKB-KW"/>
</dbReference>
<comment type="caution">
    <text evidence="1">The sequence shown here is derived from an EMBL/GenBank/DDBJ whole genome shotgun (WGS) entry which is preliminary data.</text>
</comment>
<name>A0A699GVY8_TANCI</name>